<proteinExistence type="predicted"/>
<dbReference type="EMBL" id="FRBK01000010">
    <property type="protein sequence ID" value="SHM32048.1"/>
    <property type="molecule type" value="Genomic_DNA"/>
</dbReference>
<sequence length="150" mass="16283">MSLPQPDGIFVIGAHIGFQTVLTGTPHAVDHGAPVIAAPQDHPYPGPHQQWRITRIAESGLPGRYIIRPAYVEEEGAAVLADNAQDDFLWINSVAPVEWVITPGPMGFAISNGKDQYLTAEHIGAQIRLAKQEGRPNQFWTLRFVGPSAA</sequence>
<dbReference type="Proteomes" id="UP000184388">
    <property type="component" value="Unassembled WGS sequence"/>
</dbReference>
<gene>
    <name evidence="1" type="ORF">SAMN05216268_11040</name>
</gene>
<name>A0A9X8QUZ1_9ACTN</name>
<organism evidence="1 2">
    <name type="scientific">Streptomyces yunnanensis</name>
    <dbReference type="NCBI Taxonomy" id="156453"/>
    <lineage>
        <taxon>Bacteria</taxon>
        <taxon>Bacillati</taxon>
        <taxon>Actinomycetota</taxon>
        <taxon>Actinomycetes</taxon>
        <taxon>Kitasatosporales</taxon>
        <taxon>Streptomycetaceae</taxon>
        <taxon>Streptomyces</taxon>
    </lineage>
</organism>
<accession>A0A9X8QUZ1</accession>
<evidence type="ECO:0000313" key="2">
    <source>
        <dbReference type="Proteomes" id="UP000184388"/>
    </source>
</evidence>
<reference evidence="2" key="1">
    <citation type="submission" date="2016-11" db="EMBL/GenBank/DDBJ databases">
        <authorList>
            <person name="Jaros S."/>
            <person name="Januszkiewicz K."/>
            <person name="Wedrychowicz H."/>
        </authorList>
    </citation>
    <scope>NUCLEOTIDE SEQUENCE [LARGE SCALE GENOMIC DNA]</scope>
    <source>
        <strain evidence="2">CGMCC 4.3555</strain>
    </source>
</reference>
<protein>
    <submittedName>
        <fullName evidence="1">Uncharacterized protein</fullName>
    </submittedName>
</protein>
<dbReference type="InterPro" id="IPR035992">
    <property type="entry name" value="Ricin_B-like_lectins"/>
</dbReference>
<dbReference type="RefSeq" id="WP_073445787.1">
    <property type="nucleotide sequence ID" value="NZ_FRBK01000010.1"/>
</dbReference>
<evidence type="ECO:0000313" key="1">
    <source>
        <dbReference type="EMBL" id="SHM32048.1"/>
    </source>
</evidence>
<dbReference type="Gene3D" id="2.80.10.50">
    <property type="match status" value="1"/>
</dbReference>
<dbReference type="SUPFAM" id="SSF50370">
    <property type="entry name" value="Ricin B-like lectins"/>
    <property type="match status" value="1"/>
</dbReference>
<comment type="caution">
    <text evidence="1">The sequence shown here is derived from an EMBL/GenBank/DDBJ whole genome shotgun (WGS) entry which is preliminary data.</text>
</comment>
<dbReference type="AlphaFoldDB" id="A0A9X8QUZ1"/>